<reference evidence="1 2" key="1">
    <citation type="submission" date="2023-10" db="EMBL/GenBank/DDBJ databases">
        <title>Virgibacillus soli CC-YMP-6 genome.</title>
        <authorList>
            <person name="Miliotis G."/>
            <person name="Sengupta P."/>
            <person name="Hameed A."/>
            <person name="Chuvochina M."/>
            <person name="Mcdonagh F."/>
            <person name="Simpson A.C."/>
            <person name="Singh N.K."/>
            <person name="Rekha P.D."/>
            <person name="Raman K."/>
            <person name="Hugenholtz P."/>
            <person name="Venkateswaran K."/>
        </authorList>
    </citation>
    <scope>NUCLEOTIDE SEQUENCE [LARGE SCALE GENOMIC DNA]</scope>
    <source>
        <strain evidence="1 2">CC-YMP-6</strain>
    </source>
</reference>
<proteinExistence type="predicted"/>
<evidence type="ECO:0000313" key="1">
    <source>
        <dbReference type="EMBL" id="MDY0408677.1"/>
    </source>
</evidence>
<sequence>MFYPSELTLDSVFVREITVTYLAKENHYLSKLFFDVVKEGNVPLIDRHFLFMQLKGMLITPYILHTELKAQVIGTYSNEEFAIKYVQTIHQWLDSIVDKKVINPV</sequence>
<keyword evidence="2" id="KW-1185">Reference proteome</keyword>
<dbReference type="EMBL" id="JAWDIQ010000001">
    <property type="protein sequence ID" value="MDY0408677.1"/>
    <property type="molecule type" value="Genomic_DNA"/>
</dbReference>
<accession>A0ABU5CQP6</accession>
<dbReference type="RefSeq" id="WP_320379390.1">
    <property type="nucleotide sequence ID" value="NZ_JAWDIQ010000001.1"/>
</dbReference>
<organism evidence="1 2">
    <name type="scientific">Paracerasibacillus soli</name>
    <dbReference type="NCBI Taxonomy" id="480284"/>
    <lineage>
        <taxon>Bacteria</taxon>
        <taxon>Bacillati</taxon>
        <taxon>Bacillota</taxon>
        <taxon>Bacilli</taxon>
        <taxon>Bacillales</taxon>
        <taxon>Bacillaceae</taxon>
        <taxon>Paracerasibacillus</taxon>
    </lineage>
</organism>
<gene>
    <name evidence="1" type="ORF">RWD45_09075</name>
</gene>
<evidence type="ECO:0000313" key="2">
    <source>
        <dbReference type="Proteomes" id="UP001275315"/>
    </source>
</evidence>
<protein>
    <submittedName>
        <fullName evidence="1">Uncharacterized protein</fullName>
    </submittedName>
</protein>
<comment type="caution">
    <text evidence="1">The sequence shown here is derived from an EMBL/GenBank/DDBJ whole genome shotgun (WGS) entry which is preliminary data.</text>
</comment>
<dbReference type="Proteomes" id="UP001275315">
    <property type="component" value="Unassembled WGS sequence"/>
</dbReference>
<name>A0ABU5CQP6_9BACI</name>